<dbReference type="InterPro" id="IPR003301">
    <property type="entry name" value="Vaccinia_D10_decapping"/>
</dbReference>
<dbReference type="PROSITE" id="PS00893">
    <property type="entry name" value="NUDIX_BOX"/>
    <property type="match status" value="1"/>
</dbReference>
<evidence type="ECO:0000256" key="5">
    <source>
        <dbReference type="ARBA" id="ARBA00022801"/>
    </source>
</evidence>
<organism evidence="9">
    <name type="scientific">Condorpox virus</name>
    <dbReference type="NCBI Taxonomy" id="3049970"/>
    <lineage>
        <taxon>Viruses</taxon>
        <taxon>Varidnaviria</taxon>
        <taxon>Bamfordvirae</taxon>
        <taxon>Nucleocytoviricota</taxon>
        <taxon>Pokkesviricetes</taxon>
        <taxon>Chitovirales</taxon>
        <taxon>Poxviridae</taxon>
        <taxon>Chordopoxvirinae</taxon>
        <taxon>Avipoxvirus</taxon>
    </lineage>
</organism>
<feature type="domain" description="Nudix hydrolase" evidence="8">
    <location>
        <begin position="35"/>
        <end position="219"/>
    </location>
</feature>
<reference evidence="9" key="1">
    <citation type="submission" date="2023-04" db="EMBL/GenBank/DDBJ databases">
        <title>Genomic characterization of avipoxvirus isolates from Andean condor (Vultur gryphus).</title>
        <authorList>
            <person name="Butt S.L."/>
            <person name="Do Nascimento G.M."/>
            <person name="Tripathy D.N."/>
            <person name="Diel D.G."/>
        </authorList>
    </citation>
    <scope>NUCLEOTIDE SEQUENCE</scope>
    <source>
        <strain evidence="9">CDPV99</strain>
    </source>
</reference>
<evidence type="ECO:0000256" key="2">
    <source>
        <dbReference type="ARBA" id="ARBA00001946"/>
    </source>
</evidence>
<dbReference type="GO" id="GO:0016787">
    <property type="term" value="F:hydrolase activity"/>
    <property type="evidence" value="ECO:0007669"/>
    <property type="project" value="UniProtKB-KW"/>
</dbReference>
<comment type="cofactor">
    <cofactor evidence="1">
        <name>Mn(2+)</name>
        <dbReference type="ChEBI" id="CHEBI:29035"/>
    </cofactor>
</comment>
<dbReference type="EMBL" id="OQ865376">
    <property type="protein sequence ID" value="WHV01189.1"/>
    <property type="molecule type" value="Genomic_DNA"/>
</dbReference>
<dbReference type="Pfam" id="PF00293">
    <property type="entry name" value="NUDIX"/>
    <property type="match status" value="1"/>
</dbReference>
<comment type="cofactor">
    <cofactor evidence="2">
        <name>Mg(2+)</name>
        <dbReference type="ChEBI" id="CHEBI:18420"/>
    </cofactor>
</comment>
<evidence type="ECO:0000256" key="1">
    <source>
        <dbReference type="ARBA" id="ARBA00001936"/>
    </source>
</evidence>
<evidence type="ECO:0000256" key="3">
    <source>
        <dbReference type="ARBA" id="ARBA00005582"/>
    </source>
</evidence>
<evidence type="ECO:0000313" key="9">
    <source>
        <dbReference type="EMBL" id="WHV01189.1"/>
    </source>
</evidence>
<dbReference type="GO" id="GO:0046872">
    <property type="term" value="F:metal ion binding"/>
    <property type="evidence" value="ECO:0007669"/>
    <property type="project" value="UniProtKB-KW"/>
</dbReference>
<comment type="similarity">
    <text evidence="3">Belongs to the Nudix hydrolase family.</text>
</comment>
<keyword evidence="6" id="KW-0460">Magnesium</keyword>
<evidence type="ECO:0000259" key="8">
    <source>
        <dbReference type="PROSITE" id="PS51462"/>
    </source>
</evidence>
<dbReference type="InterPro" id="IPR015797">
    <property type="entry name" value="NUDIX_hydrolase-like_dom_sf"/>
</dbReference>
<proteinExistence type="inferred from homology"/>
<dbReference type="SUPFAM" id="SSF55811">
    <property type="entry name" value="Nudix"/>
    <property type="match status" value="1"/>
</dbReference>
<dbReference type="PRINTS" id="PR01364">
    <property type="entry name" value="VD10PROTEIN"/>
</dbReference>
<dbReference type="InterPro" id="IPR020084">
    <property type="entry name" value="NUDIX_hydrolase_CS"/>
</dbReference>
<keyword evidence="5 9" id="KW-0378">Hydrolase</keyword>
<dbReference type="PROSITE" id="PS51462">
    <property type="entry name" value="NUDIX"/>
    <property type="match status" value="1"/>
</dbReference>
<evidence type="ECO:0000256" key="6">
    <source>
        <dbReference type="ARBA" id="ARBA00022842"/>
    </source>
</evidence>
<dbReference type="InterPro" id="IPR000086">
    <property type="entry name" value="NUDIX_hydrolase_dom"/>
</dbReference>
<evidence type="ECO:0000256" key="7">
    <source>
        <dbReference type="ARBA" id="ARBA00023211"/>
    </source>
</evidence>
<gene>
    <name evidence="9" type="ORF">CDPV99-073</name>
</gene>
<protein>
    <submittedName>
        <fullName evidence="9">Nudix hydrolase</fullName>
    </submittedName>
</protein>
<accession>A0AAT9UPI7</accession>
<keyword evidence="4" id="KW-0479">Metal-binding</keyword>
<dbReference type="Gene3D" id="3.90.79.10">
    <property type="entry name" value="Nucleoside Triphosphate Pyrophosphohydrolase"/>
    <property type="match status" value="1"/>
</dbReference>
<name>A0AAT9UPI7_9POXV</name>
<sequence length="231" mass="27415">MGQYYKNKLLLRPCVFSDNIQLIKLVAYEYDKLNIDHRLSVIGVIKTVDNKFILCHRNNSFLFTEILLSRDRQRKIHLFKQYSKYMSNSEREILSYRLSLPNKYIYNHTDIILPGGKIQGKEGITNCLVREIKEELNIDASYLDVFEECFVHGIIHDKLIEKDFEFIMLYVETKLTSEKVMELFIPNMEIKAISFVNIDDIDRNHLYNNVIKYIINAVSMYYTNRFLTNSI</sequence>
<evidence type="ECO:0000256" key="4">
    <source>
        <dbReference type="ARBA" id="ARBA00022723"/>
    </source>
</evidence>
<keyword evidence="7" id="KW-0464">Manganese</keyword>